<feature type="chain" id="PRO_5011407283" evidence="13">
    <location>
        <begin position="24"/>
        <end position="583"/>
    </location>
</feature>
<dbReference type="eggNOG" id="KOG3627">
    <property type="taxonomic scope" value="Eukaryota"/>
</dbReference>
<keyword evidence="10" id="KW-1015">Disulfide bond</keyword>
<keyword evidence="17" id="KW-1185">Reference proteome</keyword>
<dbReference type="PANTHER" id="PTHR24260:SF136">
    <property type="entry name" value="GH08193P-RELATED"/>
    <property type="match status" value="1"/>
</dbReference>
<dbReference type="PROSITE" id="PS50240">
    <property type="entry name" value="TRYPSIN_DOM"/>
    <property type="match status" value="2"/>
</dbReference>
<accession>B0W0X2</accession>
<dbReference type="SUPFAM" id="SSF50494">
    <property type="entry name" value="Trypsin-like serine proteases"/>
    <property type="match status" value="2"/>
</dbReference>
<dbReference type="GO" id="GO:0004252">
    <property type="term" value="F:serine-type endopeptidase activity"/>
    <property type="evidence" value="ECO:0007669"/>
    <property type="project" value="InterPro"/>
</dbReference>
<dbReference type="STRING" id="7176.B0W0X2"/>
<evidence type="ECO:0000256" key="12">
    <source>
        <dbReference type="ARBA" id="ARBA00024195"/>
    </source>
</evidence>
<dbReference type="InterPro" id="IPR043504">
    <property type="entry name" value="Peptidase_S1_PA_chymotrypsin"/>
</dbReference>
<dbReference type="InterPro" id="IPR009003">
    <property type="entry name" value="Peptidase_S1_PA"/>
</dbReference>
<dbReference type="Gene3D" id="2.40.10.10">
    <property type="entry name" value="Trypsin-like serine proteases"/>
    <property type="match status" value="3"/>
</dbReference>
<evidence type="ECO:0000256" key="3">
    <source>
        <dbReference type="ARBA" id="ARBA00022588"/>
    </source>
</evidence>
<gene>
    <name evidence="16" type="primary">6031603</name>
    <name evidence="15" type="ORF">CpipJ_CPIJ000593</name>
</gene>
<keyword evidence="11" id="KW-0325">Glycoprotein</keyword>
<evidence type="ECO:0000313" key="16">
    <source>
        <dbReference type="EnsemblMetazoa" id="CPIJ000593-PA"/>
    </source>
</evidence>
<dbReference type="FunFam" id="2.40.10.10:FF:000146">
    <property type="entry name" value="Serine protease 53"/>
    <property type="match status" value="1"/>
</dbReference>
<comment type="similarity">
    <text evidence="12">Belongs to the peptidase S1 family. CLIP subfamily.</text>
</comment>
<feature type="signal peptide" evidence="13">
    <location>
        <begin position="1"/>
        <end position="23"/>
    </location>
</feature>
<dbReference type="HOGENOM" id="CLU_004497_6_1_1"/>
<evidence type="ECO:0000256" key="5">
    <source>
        <dbReference type="ARBA" id="ARBA00022729"/>
    </source>
</evidence>
<dbReference type="VEuPathDB" id="VectorBase:CQUJHB009702"/>
<evidence type="ECO:0000259" key="14">
    <source>
        <dbReference type="PROSITE" id="PS50240"/>
    </source>
</evidence>
<dbReference type="GO" id="GO:0005576">
    <property type="term" value="C:extracellular region"/>
    <property type="evidence" value="ECO:0007669"/>
    <property type="project" value="UniProtKB-SubCell"/>
</dbReference>
<dbReference type="PANTHER" id="PTHR24260">
    <property type="match status" value="1"/>
</dbReference>
<dbReference type="GO" id="GO:0045087">
    <property type="term" value="P:innate immune response"/>
    <property type="evidence" value="ECO:0007669"/>
    <property type="project" value="UniProtKB-KW"/>
</dbReference>
<dbReference type="EMBL" id="DS231819">
    <property type="protein sequence ID" value="EDS42789.1"/>
    <property type="molecule type" value="Genomic_DNA"/>
</dbReference>
<dbReference type="Proteomes" id="UP000002320">
    <property type="component" value="Unassembled WGS sequence"/>
</dbReference>
<evidence type="ECO:0000256" key="11">
    <source>
        <dbReference type="ARBA" id="ARBA00023180"/>
    </source>
</evidence>
<evidence type="ECO:0000256" key="10">
    <source>
        <dbReference type="ARBA" id="ARBA00023157"/>
    </source>
</evidence>
<dbReference type="OrthoDB" id="6147874at2759"/>
<evidence type="ECO:0000313" key="15">
    <source>
        <dbReference type="EMBL" id="EDS42789.1"/>
    </source>
</evidence>
<dbReference type="InterPro" id="IPR001254">
    <property type="entry name" value="Trypsin_dom"/>
</dbReference>
<organism>
    <name type="scientific">Culex quinquefasciatus</name>
    <name type="common">Southern house mosquito</name>
    <name type="synonym">Culex pungens</name>
    <dbReference type="NCBI Taxonomy" id="7176"/>
    <lineage>
        <taxon>Eukaryota</taxon>
        <taxon>Metazoa</taxon>
        <taxon>Ecdysozoa</taxon>
        <taxon>Arthropoda</taxon>
        <taxon>Hexapoda</taxon>
        <taxon>Insecta</taxon>
        <taxon>Pterygota</taxon>
        <taxon>Neoptera</taxon>
        <taxon>Endopterygota</taxon>
        <taxon>Diptera</taxon>
        <taxon>Nematocera</taxon>
        <taxon>Culicoidea</taxon>
        <taxon>Culicidae</taxon>
        <taxon>Culicinae</taxon>
        <taxon>Culicini</taxon>
        <taxon>Culex</taxon>
        <taxon>Culex</taxon>
    </lineage>
</organism>
<protein>
    <submittedName>
        <fullName evidence="15">Coagulation factor XI</fullName>
    </submittedName>
</protein>
<feature type="domain" description="Peptidase S1" evidence="14">
    <location>
        <begin position="40"/>
        <end position="291"/>
    </location>
</feature>
<keyword evidence="3" id="KW-0399">Innate immunity</keyword>
<dbReference type="FunFam" id="2.40.10.10:FF:000028">
    <property type="entry name" value="Serine protease easter"/>
    <property type="match status" value="1"/>
</dbReference>
<evidence type="ECO:0000256" key="4">
    <source>
        <dbReference type="ARBA" id="ARBA00022670"/>
    </source>
</evidence>
<dbReference type="EnsemblMetazoa" id="CPIJ000593-RA">
    <property type="protein sequence ID" value="CPIJ000593-PA"/>
    <property type="gene ID" value="CPIJ000593"/>
</dbReference>
<keyword evidence="5 13" id="KW-0732">Signal</keyword>
<evidence type="ECO:0000256" key="1">
    <source>
        <dbReference type="ARBA" id="ARBA00004613"/>
    </source>
</evidence>
<evidence type="ECO:0000256" key="6">
    <source>
        <dbReference type="ARBA" id="ARBA00022801"/>
    </source>
</evidence>
<dbReference type="OMA" id="KKTLCHA"/>
<evidence type="ECO:0000256" key="8">
    <source>
        <dbReference type="ARBA" id="ARBA00022859"/>
    </source>
</evidence>
<dbReference type="InterPro" id="IPR001314">
    <property type="entry name" value="Peptidase_S1A"/>
</dbReference>
<evidence type="ECO:0000256" key="7">
    <source>
        <dbReference type="ARBA" id="ARBA00022825"/>
    </source>
</evidence>
<dbReference type="VEuPathDB" id="VectorBase:CPIJ000593"/>
<dbReference type="AlphaFoldDB" id="B0W0X2"/>
<keyword evidence="4" id="KW-0645">Protease</keyword>
<reference evidence="15" key="1">
    <citation type="submission" date="2007-03" db="EMBL/GenBank/DDBJ databases">
        <title>Annotation of Culex pipiens quinquefasciatus.</title>
        <authorList>
            <consortium name="The Broad Institute Genome Sequencing Platform"/>
            <person name="Atkinson P.W."/>
            <person name="Hemingway J."/>
            <person name="Christensen B.M."/>
            <person name="Higgs S."/>
            <person name="Kodira C."/>
            <person name="Hannick L."/>
            <person name="Megy K."/>
            <person name="O'Leary S."/>
            <person name="Pearson M."/>
            <person name="Haas B.J."/>
            <person name="Mauceli E."/>
            <person name="Wortman J.R."/>
            <person name="Lee N.H."/>
            <person name="Guigo R."/>
            <person name="Stanke M."/>
            <person name="Alvarado L."/>
            <person name="Amedeo P."/>
            <person name="Antoine C.H."/>
            <person name="Arensburger P."/>
            <person name="Bidwell S.L."/>
            <person name="Crawford M."/>
            <person name="Camaro F."/>
            <person name="Devon K."/>
            <person name="Engels R."/>
            <person name="Hammond M."/>
            <person name="Howarth C."/>
            <person name="Koehrsen M."/>
            <person name="Lawson D."/>
            <person name="Montgomery P."/>
            <person name="Nene V."/>
            <person name="Nusbaum C."/>
            <person name="Puiu D."/>
            <person name="Romero-Severson J."/>
            <person name="Severson D.W."/>
            <person name="Shumway M."/>
            <person name="Sisk P."/>
            <person name="Stolte C."/>
            <person name="Zeng Q."/>
            <person name="Eisenstadt E."/>
            <person name="Fraser-Liggett C."/>
            <person name="Strausberg R."/>
            <person name="Galagan J."/>
            <person name="Birren B."/>
            <person name="Collins F.H."/>
        </authorList>
    </citation>
    <scope>NUCLEOTIDE SEQUENCE [LARGE SCALE GENOMIC DNA]</scope>
    <source>
        <strain evidence="15">JHB</strain>
    </source>
</reference>
<dbReference type="FunCoup" id="B0W0X2">
    <property type="interactions" value="15"/>
</dbReference>
<evidence type="ECO:0000256" key="13">
    <source>
        <dbReference type="SAM" id="SignalP"/>
    </source>
</evidence>
<feature type="domain" description="Peptidase S1" evidence="14">
    <location>
        <begin position="314"/>
        <end position="582"/>
    </location>
</feature>
<evidence type="ECO:0000256" key="2">
    <source>
        <dbReference type="ARBA" id="ARBA00022525"/>
    </source>
</evidence>
<dbReference type="PRINTS" id="PR00722">
    <property type="entry name" value="CHYMOTRYPSIN"/>
</dbReference>
<keyword evidence="8" id="KW-0391">Immunity</keyword>
<dbReference type="InterPro" id="IPR051333">
    <property type="entry name" value="CLIP_Serine_Protease"/>
</dbReference>
<name>B0W0X2_CULQU</name>
<evidence type="ECO:0000256" key="9">
    <source>
        <dbReference type="ARBA" id="ARBA00023145"/>
    </source>
</evidence>
<dbReference type="CDD" id="cd00190">
    <property type="entry name" value="Tryp_SPc"/>
    <property type="match status" value="2"/>
</dbReference>
<sequence>MTRPAVFGAIFLLLAIAIGVIHAGFPADCGQRKLKITQLIIGGQAARVGNWPWHTAIFHREGGTFEYKCGGTILDKNTILTGKEFAAHCVRLSNGIIASERLSVQVGRNRLRVADDRAQEHEADRILVHKDFRTDSVQHDIALIKLATDLRFTDYVQPVCLWDKGDDRLLIRDQEGTIVGFGATASAGFSEVLNEARLPVVDNQVCIDSKREVLGQTLTSNMFCAGRRDGVNACNGDSGGGLFFLSGDRWYVRGIVSFSPTLEGTGRCDPLEYVVFTDVARYINWIAQQLNSTFVEPVPPVDVHPKLRLLSQDICGANPYPFDKEQDKPVFLTYPWVGLIEYSQDGVREKKTLCHAILISSRYLVTAAQCVYNTKNLRPTAIRLGDYDTSTSQDCDQLDGQQVCSPPTQTLNIETIVIHQQYNKPRFANDIALIRVRQPADISEDNVKPICLPFTKTLRSFKPSHFTRSGWKYSNSQTRIQRSEATVMESVQCQRLYTEHRIPLEKTFRQICVERDEAPVTGGKCIFDVSAAPLQAVQTVDGSPRYVLHGLLSFGPNKCSLNYPDVYTNVGTYLPWILDNVQD</sequence>
<proteinExistence type="inferred from homology"/>
<dbReference type="SMART" id="SM00020">
    <property type="entry name" value="Tryp_SPc"/>
    <property type="match status" value="2"/>
</dbReference>
<reference evidence="16" key="2">
    <citation type="submission" date="2020-05" db="UniProtKB">
        <authorList>
            <consortium name="EnsemblMetazoa"/>
        </authorList>
    </citation>
    <scope>IDENTIFICATION</scope>
    <source>
        <strain evidence="16">JHB</strain>
    </source>
</reference>
<keyword evidence="7" id="KW-0720">Serine protease</keyword>
<keyword evidence="2" id="KW-0964">Secreted</keyword>
<keyword evidence="9" id="KW-0865">Zymogen</keyword>
<comment type="subcellular location">
    <subcellularLocation>
        <location evidence="1">Secreted</location>
    </subcellularLocation>
</comment>
<dbReference type="InParanoid" id="B0W0X2"/>
<dbReference type="KEGG" id="cqu:CpipJ_CPIJ000593"/>
<dbReference type="Pfam" id="PF00089">
    <property type="entry name" value="Trypsin"/>
    <property type="match status" value="2"/>
</dbReference>
<evidence type="ECO:0000313" key="17">
    <source>
        <dbReference type="Proteomes" id="UP000002320"/>
    </source>
</evidence>
<dbReference type="GO" id="GO:0006508">
    <property type="term" value="P:proteolysis"/>
    <property type="evidence" value="ECO:0007669"/>
    <property type="project" value="UniProtKB-KW"/>
</dbReference>
<keyword evidence="6" id="KW-0378">Hydrolase</keyword>